<dbReference type="InterPro" id="IPR012338">
    <property type="entry name" value="Beta-lactam/transpept-like"/>
</dbReference>
<dbReference type="EC" id="3.1.1.103" evidence="2"/>
<evidence type="ECO:0000313" key="2">
    <source>
        <dbReference type="EMBL" id="MEN1760299.1"/>
    </source>
</evidence>
<evidence type="ECO:0000259" key="1">
    <source>
        <dbReference type="Pfam" id="PF00144"/>
    </source>
</evidence>
<dbReference type="EMBL" id="JBCITM010000006">
    <property type="protein sequence ID" value="MEN1760299.1"/>
    <property type="molecule type" value="Genomic_DNA"/>
</dbReference>
<evidence type="ECO:0000313" key="3">
    <source>
        <dbReference type="Proteomes" id="UP001407405"/>
    </source>
</evidence>
<dbReference type="RefSeq" id="WP_343185621.1">
    <property type="nucleotide sequence ID" value="NZ_JBCITM010000006.1"/>
</dbReference>
<dbReference type="Proteomes" id="UP001407405">
    <property type="component" value="Unassembled WGS sequence"/>
</dbReference>
<reference evidence="2 3" key="1">
    <citation type="submission" date="2024-04" db="EMBL/GenBank/DDBJ databases">
        <title>Genome sequencing and metabolic network reconstruction of aminoacids and betaine degradation by Anoxynatronum sibiricum.</title>
        <authorList>
            <person name="Detkova E.N."/>
            <person name="Boltjanskaja Y.V."/>
            <person name="Mardanov A.V."/>
            <person name="Kevbrin V."/>
        </authorList>
    </citation>
    <scope>NUCLEOTIDE SEQUENCE [LARGE SCALE GENOMIC DNA]</scope>
    <source>
        <strain evidence="2 3">Z-7981</strain>
    </source>
</reference>
<feature type="domain" description="Beta-lactamase-related" evidence="1">
    <location>
        <begin position="48"/>
        <end position="357"/>
    </location>
</feature>
<comment type="caution">
    <text evidence="2">The sequence shown here is derived from an EMBL/GenBank/DDBJ whole genome shotgun (WGS) entry which is preliminary data.</text>
</comment>
<dbReference type="Pfam" id="PF00144">
    <property type="entry name" value="Beta-lactamase"/>
    <property type="match status" value="1"/>
</dbReference>
<organism evidence="2 3">
    <name type="scientific">Anoxynatronum sibiricum</name>
    <dbReference type="NCBI Taxonomy" id="210623"/>
    <lineage>
        <taxon>Bacteria</taxon>
        <taxon>Bacillati</taxon>
        <taxon>Bacillota</taxon>
        <taxon>Clostridia</taxon>
        <taxon>Eubacteriales</taxon>
        <taxon>Clostridiaceae</taxon>
        <taxon>Anoxynatronum</taxon>
    </lineage>
</organism>
<dbReference type="InterPro" id="IPR050789">
    <property type="entry name" value="Diverse_Enzym_Activities"/>
</dbReference>
<dbReference type="GO" id="GO:0016787">
    <property type="term" value="F:hydrolase activity"/>
    <property type="evidence" value="ECO:0007669"/>
    <property type="project" value="UniProtKB-KW"/>
</dbReference>
<dbReference type="PANTHER" id="PTHR43283">
    <property type="entry name" value="BETA-LACTAMASE-RELATED"/>
    <property type="match status" value="1"/>
</dbReference>
<dbReference type="InterPro" id="IPR001466">
    <property type="entry name" value="Beta-lactam-related"/>
</dbReference>
<keyword evidence="2" id="KW-0378">Hydrolase</keyword>
<proteinExistence type="predicted"/>
<name>A0ABU9VT14_9CLOT</name>
<accession>A0ABU9VT14</accession>
<dbReference type="SUPFAM" id="SSF56601">
    <property type="entry name" value="beta-lactamase/transpeptidase-like"/>
    <property type="match status" value="1"/>
</dbReference>
<keyword evidence="3" id="KW-1185">Reference proteome</keyword>
<sequence length="385" mass="42604">MNEKQGGRNPFTESHAEAYQHLLHQLTAMKHVKHAVASVESLDGSCKWSAATGIAHPDGTPMETDRPFWIASITKMFIAVTVLKLQEAGRLSIDDPVAAHLPEEWLQGVHVVKGVDYGNRLTLRHLLSHASGLPDYLELKGNDGRTLVDRVVAGDQGPWTIDSVLKIVKDAGKPLFEPRTPGSSRYKIRYSDTNYQLVVAVVEAVTGQGIGQVFREEIFEPLALGHTFHPGDHPLQPTKPTATVWNGSEPFQPEPRVMRSFGDLNSTLSDLTAFMRALIQGQVFQNAETLHLMMGNWKTLSFALSPITPSWPIAYGMGMMRFEIPRLMTPFKPVPPLMGHTGAVGSWLFYCREVQMIYTGTVSQVMGAPAPFKVVPGMVQVMRNR</sequence>
<protein>
    <submittedName>
        <fullName evidence="2">Serine hydrolase domain-containing protein</fullName>
        <ecNumber evidence="2">3.1.1.103</ecNumber>
    </submittedName>
</protein>
<gene>
    <name evidence="2" type="ORF">AAIG11_07435</name>
</gene>
<dbReference type="Gene3D" id="3.40.710.10">
    <property type="entry name" value="DD-peptidase/beta-lactamase superfamily"/>
    <property type="match status" value="1"/>
</dbReference>